<name>A0A3N4VXH5_9PAST</name>
<reference evidence="1 2" key="1">
    <citation type="submission" date="2018-11" db="EMBL/GenBank/DDBJ databases">
        <title>Genomic Encyclopedia of Type Strains, Phase IV (KMG-IV): sequencing the most valuable type-strain genomes for metagenomic binning, comparative biology and taxonomic classification.</title>
        <authorList>
            <person name="Goeker M."/>
        </authorList>
    </citation>
    <scope>NUCLEOTIDE SEQUENCE [LARGE SCALE GENOMIC DNA]</scope>
    <source>
        <strain evidence="1 2">DSM 27238</strain>
    </source>
</reference>
<dbReference type="AlphaFoldDB" id="A0A3N4VXH5"/>
<evidence type="ECO:0000313" key="2">
    <source>
        <dbReference type="Proteomes" id="UP000281691"/>
    </source>
</evidence>
<sequence>MKPQTNATLPQAKTKVIKGKNGMFWGYIYLDGKEIEKVGGKTGYMSELNCITYLNQRVDYHNNQKNVNIPRYVKEQQNA</sequence>
<gene>
    <name evidence="1" type="ORF">EDC46_0465</name>
</gene>
<protein>
    <submittedName>
        <fullName evidence="1">Uncharacterized protein</fullName>
    </submittedName>
</protein>
<comment type="caution">
    <text evidence="1">The sequence shown here is derived from an EMBL/GenBank/DDBJ whole genome shotgun (WGS) entry which is preliminary data.</text>
</comment>
<accession>A0A3N4VXH5</accession>
<evidence type="ECO:0000313" key="1">
    <source>
        <dbReference type="EMBL" id="RPE86073.1"/>
    </source>
</evidence>
<dbReference type="Proteomes" id="UP000281691">
    <property type="component" value="Unassembled WGS sequence"/>
</dbReference>
<dbReference type="EMBL" id="RKQP01000001">
    <property type="protein sequence ID" value="RPE86073.1"/>
    <property type="molecule type" value="Genomic_DNA"/>
</dbReference>
<dbReference type="OrthoDB" id="5690514at2"/>
<organism evidence="1 2">
    <name type="scientific">Vespertiliibacter pulmonis</name>
    <dbReference type="NCBI Taxonomy" id="1443036"/>
    <lineage>
        <taxon>Bacteria</taxon>
        <taxon>Pseudomonadati</taxon>
        <taxon>Pseudomonadota</taxon>
        <taxon>Gammaproteobacteria</taxon>
        <taxon>Pasteurellales</taxon>
        <taxon>Pasteurellaceae</taxon>
        <taxon>Vespertiliibacter</taxon>
    </lineage>
</organism>
<dbReference type="RefSeq" id="WP_124210632.1">
    <property type="nucleotide sequence ID" value="NZ_CP016615.1"/>
</dbReference>
<proteinExistence type="predicted"/>
<keyword evidence="2" id="KW-1185">Reference proteome</keyword>